<name>A0A803LQ36_CHEQI</name>
<accession>A0A803LQ36</accession>
<keyword evidence="2" id="KW-1185">Reference proteome</keyword>
<organism evidence="1 2">
    <name type="scientific">Chenopodium quinoa</name>
    <name type="common">Quinoa</name>
    <dbReference type="NCBI Taxonomy" id="63459"/>
    <lineage>
        <taxon>Eukaryota</taxon>
        <taxon>Viridiplantae</taxon>
        <taxon>Streptophyta</taxon>
        <taxon>Embryophyta</taxon>
        <taxon>Tracheophyta</taxon>
        <taxon>Spermatophyta</taxon>
        <taxon>Magnoliopsida</taxon>
        <taxon>eudicotyledons</taxon>
        <taxon>Gunneridae</taxon>
        <taxon>Pentapetalae</taxon>
        <taxon>Caryophyllales</taxon>
        <taxon>Chenopodiaceae</taxon>
        <taxon>Chenopodioideae</taxon>
        <taxon>Atripliceae</taxon>
        <taxon>Chenopodium</taxon>
    </lineage>
</organism>
<dbReference type="Proteomes" id="UP000596660">
    <property type="component" value="Unplaced"/>
</dbReference>
<evidence type="ECO:0000313" key="1">
    <source>
        <dbReference type="EnsemblPlants" id="AUR62017065-RA:cds"/>
    </source>
</evidence>
<protein>
    <submittedName>
        <fullName evidence="1">Uncharacterized protein</fullName>
    </submittedName>
</protein>
<reference evidence="1" key="1">
    <citation type="journal article" date="2017" name="Nature">
        <title>The genome of Chenopodium quinoa.</title>
        <authorList>
            <person name="Jarvis D.E."/>
            <person name="Ho Y.S."/>
            <person name="Lightfoot D.J."/>
            <person name="Schmoeckel S.M."/>
            <person name="Li B."/>
            <person name="Borm T.J.A."/>
            <person name="Ohyanagi H."/>
            <person name="Mineta K."/>
            <person name="Michell C.T."/>
            <person name="Saber N."/>
            <person name="Kharbatia N.M."/>
            <person name="Rupper R.R."/>
            <person name="Sharp A.R."/>
            <person name="Dally N."/>
            <person name="Boughton B.A."/>
            <person name="Woo Y.H."/>
            <person name="Gao G."/>
            <person name="Schijlen E.G.W.M."/>
            <person name="Guo X."/>
            <person name="Momin A.A."/>
            <person name="Negrao S."/>
            <person name="Al-Babili S."/>
            <person name="Gehring C."/>
            <person name="Roessner U."/>
            <person name="Jung C."/>
            <person name="Murphy K."/>
            <person name="Arold S.T."/>
            <person name="Gojobori T."/>
            <person name="van der Linden C.G."/>
            <person name="van Loo E.N."/>
            <person name="Jellen E.N."/>
            <person name="Maughan P.J."/>
            <person name="Tester M."/>
        </authorList>
    </citation>
    <scope>NUCLEOTIDE SEQUENCE [LARGE SCALE GENOMIC DNA]</scope>
    <source>
        <strain evidence="1">cv. PI 614886</strain>
    </source>
</reference>
<reference evidence="1" key="2">
    <citation type="submission" date="2021-03" db="UniProtKB">
        <authorList>
            <consortium name="EnsemblPlants"/>
        </authorList>
    </citation>
    <scope>IDENTIFICATION</scope>
</reference>
<dbReference type="EnsemblPlants" id="AUR62017065-RA">
    <property type="protein sequence ID" value="AUR62017065-RA:cds"/>
    <property type="gene ID" value="AUR62017065"/>
</dbReference>
<sequence length="193" mass="21976">MEAQVYSFKGDDSETASNNAIDMDRARDPMIAREIIDRYLRVPKEDKSKRALNLHDMFDKAMSLVPYFEPTPISSVMNPSENHAHHQMGYPKFEGSINEFPFYNFPQDYYHQVMPLNQNVYHDQVGAPRLDDHGASSTSSNMVMYNTDPIYYDQKPGIVDNGGAVSSYGADLPTSKGLPQLPNVSLPWHMFYK</sequence>
<dbReference type="AlphaFoldDB" id="A0A803LQ36"/>
<dbReference type="Gramene" id="AUR62017065-RA">
    <property type="protein sequence ID" value="AUR62017065-RA:cds"/>
    <property type="gene ID" value="AUR62017065"/>
</dbReference>
<proteinExistence type="predicted"/>
<evidence type="ECO:0000313" key="2">
    <source>
        <dbReference type="Proteomes" id="UP000596660"/>
    </source>
</evidence>